<dbReference type="PANTHER" id="PTHR30238">
    <property type="entry name" value="MEMBRANE BOUND PREDICTED REDOX MODULATOR"/>
    <property type="match status" value="1"/>
</dbReference>
<evidence type="ECO:0000256" key="2">
    <source>
        <dbReference type="ARBA" id="ARBA00007511"/>
    </source>
</evidence>
<dbReference type="PANTHER" id="PTHR30238:SF0">
    <property type="entry name" value="THYLAKOID MEMBRANE PROTEIN TERC, CHLOROPLASTIC"/>
    <property type="match status" value="1"/>
</dbReference>
<name>A0A1H0DQC9_9HYPH</name>
<feature type="transmembrane region" description="Helical" evidence="6">
    <location>
        <begin position="247"/>
        <end position="269"/>
    </location>
</feature>
<evidence type="ECO:0000256" key="1">
    <source>
        <dbReference type="ARBA" id="ARBA00004141"/>
    </source>
</evidence>
<keyword evidence="4 6" id="KW-1133">Transmembrane helix</keyword>
<sequence length="358" mass="39415">MEQPVSEAAAQTAITGISPDVVPTSVWLATIAAIAALFVFDFLTHVRKPHEPTFKESALWSTFYVALALIFGAGVYYWWDAEHGVEYFAGFITEKSLSVDNLFVFVIIMKSFSVPRAYQQKALLIGIVIALIMRGIFIALGAAAIERFSWVFYLFGVFLLWTAWKLAAESLKHGAKSTDEEYEPNSIVKYFQRHLPTVDDFRGNALTVIENGKRYFTPMFIVILALGMTDLLFALDSIPAIYGLTDAPYIVFTANAFALLGLLQLYFLLGGLLDRLVYLGIGLSLILAFIGVKLIIHAMEANTLPFLNGGQPIEGLPHIETSFSLSVIVGILVVTTVASLLKSRSDSRKAAGDTTTRH</sequence>
<gene>
    <name evidence="7" type="ORF">SAMN05192530_101906</name>
</gene>
<dbReference type="InterPro" id="IPR022369">
    <property type="entry name" value="Integral_membrane_TerC_rswitch"/>
</dbReference>
<dbReference type="Proteomes" id="UP000198793">
    <property type="component" value="Unassembled WGS sequence"/>
</dbReference>
<keyword evidence="5 6" id="KW-0472">Membrane</keyword>
<dbReference type="InterPro" id="IPR005496">
    <property type="entry name" value="Integral_membrane_TerC"/>
</dbReference>
<feature type="transmembrane region" description="Helical" evidence="6">
    <location>
        <begin position="26"/>
        <end position="46"/>
    </location>
</feature>
<feature type="transmembrane region" description="Helical" evidence="6">
    <location>
        <begin position="58"/>
        <end position="79"/>
    </location>
</feature>
<evidence type="ECO:0000256" key="3">
    <source>
        <dbReference type="ARBA" id="ARBA00022692"/>
    </source>
</evidence>
<evidence type="ECO:0000313" key="8">
    <source>
        <dbReference type="Proteomes" id="UP000198793"/>
    </source>
</evidence>
<evidence type="ECO:0000256" key="6">
    <source>
        <dbReference type="SAM" id="Phobius"/>
    </source>
</evidence>
<proteinExistence type="inferred from homology"/>
<dbReference type="AlphaFoldDB" id="A0A1H0DQC9"/>
<feature type="transmembrane region" description="Helical" evidence="6">
    <location>
        <begin position="122"/>
        <end position="144"/>
    </location>
</feature>
<dbReference type="STRING" id="1166073.SAMN05192530_101906"/>
<reference evidence="7 8" key="1">
    <citation type="submission" date="2016-10" db="EMBL/GenBank/DDBJ databases">
        <authorList>
            <person name="de Groot N.N."/>
        </authorList>
    </citation>
    <scope>NUCLEOTIDE SEQUENCE [LARGE SCALE GENOMIC DNA]</scope>
    <source>
        <strain evidence="8">L7-484,KACC 16230,DSM 25025</strain>
    </source>
</reference>
<feature type="transmembrane region" description="Helical" evidence="6">
    <location>
        <begin position="276"/>
        <end position="299"/>
    </location>
</feature>
<evidence type="ECO:0000256" key="5">
    <source>
        <dbReference type="ARBA" id="ARBA00023136"/>
    </source>
</evidence>
<dbReference type="RefSeq" id="WP_210285912.1">
    <property type="nucleotide sequence ID" value="NZ_FNIT01000001.1"/>
</dbReference>
<comment type="subcellular location">
    <subcellularLocation>
        <location evidence="1">Membrane</location>
        <topology evidence="1">Multi-pass membrane protein</topology>
    </subcellularLocation>
</comment>
<feature type="transmembrane region" description="Helical" evidence="6">
    <location>
        <begin position="150"/>
        <end position="167"/>
    </location>
</feature>
<dbReference type="Pfam" id="PF03741">
    <property type="entry name" value="TerC"/>
    <property type="match status" value="1"/>
</dbReference>
<accession>A0A1H0DQC9</accession>
<keyword evidence="8" id="KW-1185">Reference proteome</keyword>
<organism evidence="7 8">
    <name type="scientific">Aureimonas jatrophae</name>
    <dbReference type="NCBI Taxonomy" id="1166073"/>
    <lineage>
        <taxon>Bacteria</taxon>
        <taxon>Pseudomonadati</taxon>
        <taxon>Pseudomonadota</taxon>
        <taxon>Alphaproteobacteria</taxon>
        <taxon>Hyphomicrobiales</taxon>
        <taxon>Aurantimonadaceae</taxon>
        <taxon>Aureimonas</taxon>
    </lineage>
</organism>
<protein>
    <submittedName>
        <fullName evidence="7">Tellurite resistance protein TerC</fullName>
    </submittedName>
</protein>
<dbReference type="NCBIfam" id="TIGR03718">
    <property type="entry name" value="R_switched_Alx"/>
    <property type="match status" value="1"/>
</dbReference>
<dbReference type="GO" id="GO:0016020">
    <property type="term" value="C:membrane"/>
    <property type="evidence" value="ECO:0007669"/>
    <property type="project" value="UniProtKB-SubCell"/>
</dbReference>
<feature type="transmembrane region" description="Helical" evidence="6">
    <location>
        <begin position="319"/>
        <end position="341"/>
    </location>
</feature>
<evidence type="ECO:0000313" key="7">
    <source>
        <dbReference type="EMBL" id="SDN72243.1"/>
    </source>
</evidence>
<feature type="transmembrane region" description="Helical" evidence="6">
    <location>
        <begin position="215"/>
        <end position="235"/>
    </location>
</feature>
<dbReference type="EMBL" id="FNIT01000001">
    <property type="protein sequence ID" value="SDN72243.1"/>
    <property type="molecule type" value="Genomic_DNA"/>
</dbReference>
<evidence type="ECO:0000256" key="4">
    <source>
        <dbReference type="ARBA" id="ARBA00022989"/>
    </source>
</evidence>
<comment type="similarity">
    <text evidence="2">Belongs to the TerC family.</text>
</comment>
<keyword evidence="3 6" id="KW-0812">Transmembrane</keyword>